<evidence type="ECO:0000256" key="2">
    <source>
        <dbReference type="SAM" id="SignalP"/>
    </source>
</evidence>
<accession>A0A972GZR9</accession>
<keyword evidence="2" id="KW-0732">Signal</keyword>
<name>A0A972GZR9_9BACL</name>
<feature type="region of interest" description="Disordered" evidence="1">
    <location>
        <begin position="204"/>
        <end position="233"/>
    </location>
</feature>
<evidence type="ECO:0000256" key="1">
    <source>
        <dbReference type="SAM" id="MobiDB-lite"/>
    </source>
</evidence>
<evidence type="ECO:0000313" key="4">
    <source>
        <dbReference type="EMBL" id="NOU96797.1"/>
    </source>
</evidence>
<reference evidence="4" key="1">
    <citation type="submission" date="2019-10" db="EMBL/GenBank/DDBJ databases">
        <title>Description of Paenibacillus glebae sp. nov.</title>
        <authorList>
            <person name="Carlier A."/>
            <person name="Qi S."/>
        </authorList>
    </citation>
    <scope>NUCLEOTIDE SEQUENCE</scope>
    <source>
        <strain evidence="4">LMG 31456</strain>
    </source>
</reference>
<dbReference type="EMBL" id="WHOD01000102">
    <property type="protein sequence ID" value="NOU96797.1"/>
    <property type="molecule type" value="Genomic_DNA"/>
</dbReference>
<gene>
    <name evidence="4" type="ORF">GC093_26775</name>
</gene>
<feature type="domain" description="SLH" evidence="3">
    <location>
        <begin position="566"/>
        <end position="621"/>
    </location>
</feature>
<keyword evidence="5" id="KW-1185">Reference proteome</keyword>
<evidence type="ECO:0000313" key="5">
    <source>
        <dbReference type="Proteomes" id="UP000641588"/>
    </source>
</evidence>
<dbReference type="Pfam" id="PF00395">
    <property type="entry name" value="SLH"/>
    <property type="match status" value="3"/>
</dbReference>
<proteinExistence type="predicted"/>
<comment type="caution">
    <text evidence="4">The sequence shown here is derived from an EMBL/GenBank/DDBJ whole genome shotgun (WGS) entry which is preliminary data.</text>
</comment>
<dbReference type="InterPro" id="IPR001119">
    <property type="entry name" value="SLH_dom"/>
</dbReference>
<dbReference type="AlphaFoldDB" id="A0A972GZR9"/>
<feature type="compositionally biased region" description="Low complexity" evidence="1">
    <location>
        <begin position="210"/>
        <end position="223"/>
    </location>
</feature>
<dbReference type="RefSeq" id="WP_171655038.1">
    <property type="nucleotide sequence ID" value="NZ_WHOD01000102.1"/>
</dbReference>
<protein>
    <submittedName>
        <fullName evidence="4">Cellulosome anchor protein</fullName>
    </submittedName>
</protein>
<dbReference type="PROSITE" id="PS51272">
    <property type="entry name" value="SLH"/>
    <property type="match status" value="3"/>
</dbReference>
<sequence length="621" mass="65788">MKRWTVILLSFLLCFGSMLPVAFAATAPTTVNATYDSNTGKVLVSGNFGSTPGKIVTLQIRNPNNQMQQLDQGISGTNGAYQFNFTLSNKVNGTYIVNVGGEGATIAATTFQVASIQNLTVNATINGAQINISGNMGAAEGNTVNVEVRNPLNEVIYTDKGKSGVNGAYQFSYTLSQRWTGVYIVKVWGLDGDAINTTTFVIQRNDSNRPSSSGPGSVGTTEPPVNPTAPVSGESTSIELTANLDPSTGIATATLDAAQYASAVQQAQAAGLKNITITIPDVEGAKQYDLKTTPDFFSPTSSNINLTIVTDVGTLAIQPNMLNNIDLSTAKEITLKIGLKDKNDLPDAVKSKIGNRPVLDLTITVDGKVIPFNNPNTSVTVSVPYQPTAEELQNPEHIVVWYIDQQGAIQAVPTGKYDAASGMVTFKTNHFSSYAIVYDVKSFQDISSVVWAKKSIEVMASKGIISGVSDTAFNPGANITRADFMILLTKSLGLDATKGASFNDVTASDYYAHAVGVAKQLGLAEGQGDNQFNPKAQISRQDMIVLISRALKQTGKWSSSGTADDLALFTDKSEVAAYAVNDIAAMVRAGVVEGSGNLLNPTGNATRAEAAVLLHRIYNKY</sequence>
<feature type="domain" description="SLH" evidence="3">
    <location>
        <begin position="439"/>
        <end position="502"/>
    </location>
</feature>
<feature type="domain" description="SLH" evidence="3">
    <location>
        <begin position="503"/>
        <end position="561"/>
    </location>
</feature>
<evidence type="ECO:0000259" key="3">
    <source>
        <dbReference type="PROSITE" id="PS51272"/>
    </source>
</evidence>
<organism evidence="4 5">
    <name type="scientific">Paenibacillus foliorum</name>
    <dbReference type="NCBI Taxonomy" id="2654974"/>
    <lineage>
        <taxon>Bacteria</taxon>
        <taxon>Bacillati</taxon>
        <taxon>Bacillota</taxon>
        <taxon>Bacilli</taxon>
        <taxon>Bacillales</taxon>
        <taxon>Paenibacillaceae</taxon>
        <taxon>Paenibacillus</taxon>
    </lineage>
</organism>
<feature type="chain" id="PRO_5036810347" evidence="2">
    <location>
        <begin position="25"/>
        <end position="621"/>
    </location>
</feature>
<feature type="signal peptide" evidence="2">
    <location>
        <begin position="1"/>
        <end position="24"/>
    </location>
</feature>
<dbReference type="Proteomes" id="UP000641588">
    <property type="component" value="Unassembled WGS sequence"/>
</dbReference>